<keyword evidence="1" id="KW-1133">Transmembrane helix</keyword>
<protein>
    <recommendedName>
        <fullName evidence="4">DUF3040 domain-containing protein</fullName>
    </recommendedName>
</protein>
<feature type="transmembrane region" description="Helical" evidence="1">
    <location>
        <begin position="46"/>
        <end position="64"/>
    </location>
</feature>
<reference evidence="3" key="1">
    <citation type="submission" date="2023-07" db="EMBL/GenBank/DDBJ databases">
        <title>30 novel species of actinomycetes from the DSMZ collection.</title>
        <authorList>
            <person name="Nouioui I."/>
        </authorList>
    </citation>
    <scope>NUCLEOTIDE SEQUENCE [LARGE SCALE GENOMIC DNA]</scope>
    <source>
        <strain evidence="3">DSM 42041</strain>
    </source>
</reference>
<dbReference type="RefSeq" id="WP_027764331.1">
    <property type="nucleotide sequence ID" value="NZ_JAVREQ010000018.1"/>
</dbReference>
<name>A0ABU2NVE1_9ACTN</name>
<keyword evidence="1" id="KW-0812">Transmembrane</keyword>
<keyword evidence="3" id="KW-1185">Reference proteome</keyword>
<accession>A0ABU2NVE1</accession>
<gene>
    <name evidence="2" type="ORF">RM572_19505</name>
</gene>
<evidence type="ECO:0000256" key="1">
    <source>
        <dbReference type="SAM" id="Phobius"/>
    </source>
</evidence>
<dbReference type="EMBL" id="JAVREQ010000018">
    <property type="protein sequence ID" value="MDT0380945.1"/>
    <property type="molecule type" value="Genomic_DNA"/>
</dbReference>
<evidence type="ECO:0000313" key="2">
    <source>
        <dbReference type="EMBL" id="MDT0380945.1"/>
    </source>
</evidence>
<evidence type="ECO:0000313" key="3">
    <source>
        <dbReference type="Proteomes" id="UP001183414"/>
    </source>
</evidence>
<keyword evidence="1" id="KW-0472">Membrane</keyword>
<comment type="caution">
    <text evidence="2">The sequence shown here is derived from an EMBL/GenBank/DDBJ whole genome shotgun (WGS) entry which is preliminary data.</text>
</comment>
<evidence type="ECO:0008006" key="4">
    <source>
        <dbReference type="Google" id="ProtNLM"/>
    </source>
</evidence>
<dbReference type="Proteomes" id="UP001183414">
    <property type="component" value="Unassembled WGS sequence"/>
</dbReference>
<organism evidence="2 3">
    <name type="scientific">Streptomyces hazeniae</name>
    <dbReference type="NCBI Taxonomy" id="3075538"/>
    <lineage>
        <taxon>Bacteria</taxon>
        <taxon>Bacillati</taxon>
        <taxon>Actinomycetota</taxon>
        <taxon>Actinomycetes</taxon>
        <taxon>Kitasatosporales</taxon>
        <taxon>Streptomycetaceae</taxon>
        <taxon>Streptomyces</taxon>
    </lineage>
</organism>
<sequence>MSPFDRKESEVRRMLDAAHTPVPADLAARASARGARLLRRRHGLHVTLWTLAAVAAVLFAAWAATTQPWAVPHTQPPPVFTW</sequence>
<proteinExistence type="predicted"/>